<sequence length="450" mass="48344">MPTSRQSITSSRRPLRQASGSVQEAWERPMREVVREVHLWWPVPMAHFDNAHFTAQMASVMDGGAATLVSAMASEQYPGMTKLAVLIRAHSNQTCAYYEQKLKTLARHETKAMAKQEALKSPSHVKIAAFAETPIPSSARNPAPSPTALGLVQSAHPGAGSSARRVLDAPSLDWRTVGLGMLVGAGLSGFGLAGYHAAARCCCGKWRGMHMVGLHIGCSLSWQCSDSTSSAGCREGGCWPLSWCCGLQSDKQVHHQAPNSPYNQAAWVLPETLVVWSRSWVLVCLLAFQSLSSSVLQHYEDLLSEHAVVVMFLTMLIGAGGNYGMQATLRVISGLETNTLSLASICQVFGEELMIAILSSTLVTAAGFLRIYIFVSGAEASFALDVVYSLTLSLFCVVLVSGVIGTLLPFGLRVLGLSPQHAAPCIQVLMDVIGITVTCWVNKLMLSPLD</sequence>
<feature type="transmembrane region" description="Helical" evidence="9">
    <location>
        <begin position="353"/>
        <end position="375"/>
    </location>
</feature>
<evidence type="ECO:0000256" key="7">
    <source>
        <dbReference type="ARBA" id="ARBA00023136"/>
    </source>
</evidence>
<keyword evidence="5" id="KW-0460">Magnesium</keyword>
<feature type="transmembrane region" description="Helical" evidence="9">
    <location>
        <begin position="387"/>
        <end position="409"/>
    </location>
</feature>
<gene>
    <name evidence="11" type="ORF">EGYM00163_LOCUS46214</name>
</gene>
<dbReference type="PANTHER" id="PTHR41394:SF5">
    <property type="entry name" value="SLC41A_MGTE INTEGRAL MEMBRANE DOMAIN-CONTAINING PROTEIN"/>
    <property type="match status" value="1"/>
</dbReference>
<evidence type="ECO:0000256" key="9">
    <source>
        <dbReference type="SAM" id="Phobius"/>
    </source>
</evidence>
<evidence type="ECO:0000256" key="3">
    <source>
        <dbReference type="ARBA" id="ARBA00022448"/>
    </source>
</evidence>
<evidence type="ECO:0000313" key="11">
    <source>
        <dbReference type="EMBL" id="CAE0834910.1"/>
    </source>
</evidence>
<dbReference type="GO" id="GO:0008324">
    <property type="term" value="F:monoatomic cation transmembrane transporter activity"/>
    <property type="evidence" value="ECO:0007669"/>
    <property type="project" value="InterPro"/>
</dbReference>
<dbReference type="PANTHER" id="PTHR41394">
    <property type="entry name" value="MAGNESIUM TRANSPORTER MGTE"/>
    <property type="match status" value="1"/>
</dbReference>
<feature type="region of interest" description="Disordered" evidence="8">
    <location>
        <begin position="1"/>
        <end position="23"/>
    </location>
</feature>
<evidence type="ECO:0000256" key="5">
    <source>
        <dbReference type="ARBA" id="ARBA00022842"/>
    </source>
</evidence>
<dbReference type="EMBL" id="HBJA01134498">
    <property type="protein sequence ID" value="CAE0834910.1"/>
    <property type="molecule type" value="Transcribed_RNA"/>
</dbReference>
<feature type="domain" description="SLC41A/MgtE integral membrane" evidence="10">
    <location>
        <begin position="314"/>
        <end position="439"/>
    </location>
</feature>
<evidence type="ECO:0000256" key="2">
    <source>
        <dbReference type="ARBA" id="ARBA00009749"/>
    </source>
</evidence>
<protein>
    <recommendedName>
        <fullName evidence="10">SLC41A/MgtE integral membrane domain-containing protein</fullName>
    </recommendedName>
</protein>
<name>A0A7S4LKE3_9EUGL</name>
<evidence type="ECO:0000256" key="1">
    <source>
        <dbReference type="ARBA" id="ARBA00004141"/>
    </source>
</evidence>
<keyword evidence="7 9" id="KW-0472">Membrane</keyword>
<reference evidence="11" key="1">
    <citation type="submission" date="2021-01" db="EMBL/GenBank/DDBJ databases">
        <authorList>
            <person name="Corre E."/>
            <person name="Pelletier E."/>
            <person name="Niang G."/>
            <person name="Scheremetjew M."/>
            <person name="Finn R."/>
            <person name="Kale V."/>
            <person name="Holt S."/>
            <person name="Cochrane G."/>
            <person name="Meng A."/>
            <person name="Brown T."/>
            <person name="Cohen L."/>
        </authorList>
    </citation>
    <scope>NUCLEOTIDE SEQUENCE</scope>
    <source>
        <strain evidence="11">CCMP1594</strain>
    </source>
</reference>
<keyword evidence="4 9" id="KW-0812">Transmembrane</keyword>
<dbReference type="Pfam" id="PF01769">
    <property type="entry name" value="MgtE"/>
    <property type="match status" value="1"/>
</dbReference>
<organism evidence="11">
    <name type="scientific">Eutreptiella gymnastica</name>
    <dbReference type="NCBI Taxonomy" id="73025"/>
    <lineage>
        <taxon>Eukaryota</taxon>
        <taxon>Discoba</taxon>
        <taxon>Euglenozoa</taxon>
        <taxon>Euglenida</taxon>
        <taxon>Spirocuta</taxon>
        <taxon>Euglenophyceae</taxon>
        <taxon>Eutreptiales</taxon>
        <taxon>Eutreptiaceae</taxon>
        <taxon>Eutreptiella</taxon>
    </lineage>
</organism>
<dbReference type="GO" id="GO:0016020">
    <property type="term" value="C:membrane"/>
    <property type="evidence" value="ECO:0007669"/>
    <property type="project" value="UniProtKB-SubCell"/>
</dbReference>
<proteinExistence type="inferred from homology"/>
<dbReference type="AlphaFoldDB" id="A0A7S4LKE3"/>
<keyword evidence="6 9" id="KW-1133">Transmembrane helix</keyword>
<evidence type="ECO:0000259" key="10">
    <source>
        <dbReference type="Pfam" id="PF01769"/>
    </source>
</evidence>
<feature type="transmembrane region" description="Helical" evidence="9">
    <location>
        <begin position="308"/>
        <end position="333"/>
    </location>
</feature>
<dbReference type="Gene3D" id="1.10.357.20">
    <property type="entry name" value="SLC41 divalent cation transporters, integral membrane domain"/>
    <property type="match status" value="1"/>
</dbReference>
<evidence type="ECO:0000256" key="8">
    <source>
        <dbReference type="SAM" id="MobiDB-lite"/>
    </source>
</evidence>
<dbReference type="SUPFAM" id="SSF161093">
    <property type="entry name" value="MgtE membrane domain-like"/>
    <property type="match status" value="1"/>
</dbReference>
<dbReference type="InterPro" id="IPR006667">
    <property type="entry name" value="SLC41_membr_dom"/>
</dbReference>
<evidence type="ECO:0000256" key="6">
    <source>
        <dbReference type="ARBA" id="ARBA00022989"/>
    </source>
</evidence>
<feature type="region of interest" description="Disordered" evidence="8">
    <location>
        <begin position="136"/>
        <end position="162"/>
    </location>
</feature>
<feature type="compositionally biased region" description="Polar residues" evidence="8">
    <location>
        <begin position="1"/>
        <end position="22"/>
    </location>
</feature>
<dbReference type="InterPro" id="IPR036739">
    <property type="entry name" value="SLC41_membr_dom_sf"/>
</dbReference>
<accession>A0A7S4LKE3</accession>
<comment type="similarity">
    <text evidence="2">Belongs to the SLC41A transporter family.</text>
</comment>
<evidence type="ECO:0000256" key="4">
    <source>
        <dbReference type="ARBA" id="ARBA00022692"/>
    </source>
</evidence>
<keyword evidence="3" id="KW-0813">Transport</keyword>
<comment type="subcellular location">
    <subcellularLocation>
        <location evidence="1">Membrane</location>
        <topology evidence="1">Multi-pass membrane protein</topology>
    </subcellularLocation>
</comment>